<evidence type="ECO:0000256" key="5">
    <source>
        <dbReference type="ARBA" id="ARBA00023136"/>
    </source>
</evidence>
<reference evidence="11" key="2">
    <citation type="journal article" date="2014" name="Mol. Biochem. Parasitol.">
        <title>Capturing the variant surface glycoprotein repertoire (the VSGnome) of Trypanosoma brucei Lister 427.</title>
        <authorList>
            <person name="Cross G.A."/>
            <person name="Kim H.S."/>
            <person name="Wickstead B."/>
        </authorList>
    </citation>
    <scope>NUCLEOTIDE SEQUENCE</scope>
    <source>
        <strain evidence="11">Lister 427</strain>
    </source>
</reference>
<evidence type="ECO:0000256" key="8">
    <source>
        <dbReference type="SAM" id="MobiDB-lite"/>
    </source>
</evidence>
<dbReference type="SUPFAM" id="SSF118251">
    <property type="entry name" value="Variant surface glycoprotein MITAT 1.2, VSG 221, C-terminal domain"/>
    <property type="match status" value="1"/>
</dbReference>
<dbReference type="InterPro" id="IPR001812">
    <property type="entry name" value="Trypano_VSG_A_N_dom"/>
</dbReference>
<dbReference type="Gene3D" id="1.10.470.10">
    <property type="entry name" value="Variant Surface Glycoprotein, subunit A, domain 2"/>
    <property type="match status" value="1"/>
</dbReference>
<accession>M4SYB4</accession>
<keyword evidence="5" id="KW-0472">Membrane</keyword>
<comment type="subcellular location">
    <subcellularLocation>
        <location evidence="2">Cell membrane</location>
        <topology evidence="2">Lipid-anchor</topology>
        <topology evidence="2">GPI-anchor</topology>
    </subcellularLocation>
</comment>
<feature type="signal peptide" evidence="9">
    <location>
        <begin position="1"/>
        <end position="24"/>
    </location>
</feature>
<dbReference type="GO" id="GO:0098552">
    <property type="term" value="C:side of membrane"/>
    <property type="evidence" value="ECO:0007669"/>
    <property type="project" value="UniProtKB-KW"/>
</dbReference>
<keyword evidence="6" id="KW-0325">Glycoprotein</keyword>
<evidence type="ECO:0000313" key="12">
    <source>
        <dbReference type="EMBL" id="APD73128.1"/>
    </source>
</evidence>
<feature type="chain" id="PRO_5004057671" evidence="9">
    <location>
        <begin position="25"/>
        <end position="491"/>
    </location>
</feature>
<dbReference type="EMBL" id="KC613663">
    <property type="protein sequence ID" value="AGH61094.1"/>
    <property type="molecule type" value="Genomic_DNA"/>
</dbReference>
<keyword evidence="4" id="KW-0336">GPI-anchor</keyword>
<evidence type="ECO:0000256" key="1">
    <source>
        <dbReference type="ARBA" id="ARBA00002523"/>
    </source>
</evidence>
<protein>
    <submittedName>
        <fullName evidence="12">Variant surface glycoprotein 1125.305</fullName>
    </submittedName>
    <submittedName>
        <fullName evidence="11">Variant surface glycoprotein 536</fullName>
    </submittedName>
</protein>
<dbReference type="EMBL" id="KX699172">
    <property type="protein sequence ID" value="APD73128.1"/>
    <property type="molecule type" value="Genomic_DNA"/>
</dbReference>
<evidence type="ECO:0000259" key="10">
    <source>
        <dbReference type="Pfam" id="PF00913"/>
    </source>
</evidence>
<reference evidence="11" key="1">
    <citation type="submission" date="2013-02" db="EMBL/GenBank/DDBJ databases">
        <authorList>
            <person name="Cross G.A.M."/>
            <person name="Kim H.-S."/>
            <person name="Wickstead B."/>
        </authorList>
    </citation>
    <scope>NUCLEOTIDE SEQUENCE</scope>
    <source>
        <strain evidence="11">Lister 427</strain>
    </source>
</reference>
<organism evidence="11">
    <name type="scientific">Trypanosoma brucei</name>
    <dbReference type="NCBI Taxonomy" id="5691"/>
    <lineage>
        <taxon>Eukaryota</taxon>
        <taxon>Discoba</taxon>
        <taxon>Euglenozoa</taxon>
        <taxon>Kinetoplastea</taxon>
        <taxon>Metakinetoplastina</taxon>
        <taxon>Trypanosomatida</taxon>
        <taxon>Trypanosomatidae</taxon>
        <taxon>Trypanosoma</taxon>
    </lineage>
</organism>
<dbReference type="VEuPathDB" id="TriTrypDB:Tb1125.Tb09.v4.0051"/>
<keyword evidence="9" id="KW-0732">Signal</keyword>
<evidence type="ECO:0000256" key="2">
    <source>
        <dbReference type="ARBA" id="ARBA00004609"/>
    </source>
</evidence>
<reference evidence="12" key="3">
    <citation type="submission" date="2016-08" db="EMBL/GenBank/DDBJ databases">
        <title>VSG repertoire of Trypanosoma brucei EATRO 1125.</title>
        <authorList>
            <person name="Cross G.A."/>
        </authorList>
    </citation>
    <scope>NUCLEOTIDE SEQUENCE</scope>
    <source>
        <strain evidence="12">EATRO 1125</strain>
    </source>
</reference>
<evidence type="ECO:0000313" key="11">
    <source>
        <dbReference type="EMBL" id="AGH61094.1"/>
    </source>
</evidence>
<evidence type="ECO:0000256" key="9">
    <source>
        <dbReference type="SAM" id="SignalP"/>
    </source>
</evidence>
<feature type="region of interest" description="Disordered" evidence="8">
    <location>
        <begin position="398"/>
        <end position="420"/>
    </location>
</feature>
<evidence type="ECO:0000256" key="6">
    <source>
        <dbReference type="ARBA" id="ARBA00023180"/>
    </source>
</evidence>
<evidence type="ECO:0000256" key="3">
    <source>
        <dbReference type="ARBA" id="ARBA00022475"/>
    </source>
</evidence>
<dbReference type="GO" id="GO:0005886">
    <property type="term" value="C:plasma membrane"/>
    <property type="evidence" value="ECO:0007669"/>
    <property type="project" value="UniProtKB-SubCell"/>
</dbReference>
<sequence>MSNHGRLALLLAAISTLAPSTSDATTGNAIKPDYWKALCKLGRDGAKIANIGLKSIKQPALAAQTDLQAMLRAQVFAEANNTETGTQASRTTLVFLATELTRNLAYYTGPQVNEDVTRARDGGRLEGAINEFIATHANGAFATKGCLSQKGSDTDVITGFTAAKAAEPACEVQWTQATPENTETDILDTSSLKAPFNDAVAHGAFAAGGDTKCDINSDHTNFKLNDGNTGGSVSGHVPSFAAGLIDLETSNGLHVTDLKAAVAGGKKPYLKAAIEAKAAGVRQITAGSTKAPITALNDENFKQAARIAILKKKPTATEGDQPLNQAIQAAYGGEANSNKPVTSDINAMNIEGILPDKPGIKTLGQVSDVTDLLRLYFYYSDLKKQKLLTAEKKLQELETKTSTKSAAEKEKECNTKGKDKQDECEKLKEKGCVFNKDGNDGEKCTLSEEGKKEAEKAAKQETGGKDSKTNTTGSNSFVINKAPLLLAFLLF</sequence>
<evidence type="ECO:0000256" key="7">
    <source>
        <dbReference type="ARBA" id="ARBA00023288"/>
    </source>
</evidence>
<name>M4SYB4_9TRYP</name>
<dbReference type="VEuPathDB" id="TriTrypDB:Tb927.9.900"/>
<feature type="region of interest" description="Disordered" evidence="8">
    <location>
        <begin position="435"/>
        <end position="475"/>
    </location>
</feature>
<proteinExistence type="predicted"/>
<dbReference type="SUPFAM" id="SSF58087">
    <property type="entry name" value="Variant surface glycoprotein (N-terminal domain)"/>
    <property type="match status" value="1"/>
</dbReference>
<comment type="function">
    <text evidence="1">VSG forms a coat on the surface of the parasite. The trypanosome evades the immune response of the host by expressing a series of antigenically distinct VSGs from an estimated 1000 VSG genes.</text>
</comment>
<feature type="compositionally biased region" description="Basic and acidic residues" evidence="8">
    <location>
        <begin position="435"/>
        <end position="468"/>
    </location>
</feature>
<dbReference type="AlphaFoldDB" id="M4SYB4"/>
<keyword evidence="7" id="KW-0449">Lipoprotein</keyword>
<evidence type="ECO:0000256" key="4">
    <source>
        <dbReference type="ARBA" id="ARBA00022622"/>
    </source>
</evidence>
<dbReference type="VEuPathDB" id="TriTrypDB:Tb427_000284800"/>
<keyword evidence="3" id="KW-1003">Cell membrane</keyword>
<dbReference type="InterPro" id="IPR027446">
    <property type="entry name" value="VSG_C_dom_sf"/>
</dbReference>
<feature type="domain" description="Trypanosome variant surface glycoprotein A-type N-terminal" evidence="10">
    <location>
        <begin position="14"/>
        <end position="380"/>
    </location>
</feature>
<dbReference type="Gene3D" id="4.10.110.20">
    <property type="entry name" value="Variant surface glycoprotein MITAT 1.2, VSG 221, C-terminal domain"/>
    <property type="match status" value="1"/>
</dbReference>
<dbReference type="GO" id="GO:0042783">
    <property type="term" value="P:symbiont-mediated evasion of host immune response"/>
    <property type="evidence" value="ECO:0007669"/>
    <property type="project" value="InterPro"/>
</dbReference>
<dbReference type="Pfam" id="PF00913">
    <property type="entry name" value="Trypan_glycop"/>
    <property type="match status" value="1"/>
</dbReference>
<dbReference type="Gene3D" id="3.90.150.10">
    <property type="entry name" value="Variant Surface Glycoprotein, subunit A domain 1"/>
    <property type="match status" value="1"/>
</dbReference>